<dbReference type="PANTHER" id="PTHR34504:SF2">
    <property type="entry name" value="UPF0150 PROTEIN SSL0259"/>
    <property type="match status" value="1"/>
</dbReference>
<sequence>MKFPITIYQDEDNWYVVACPIIPGCMSQGMTEEEALLNIQEAIELCIDVRKEQGLPITIQMTDVEIPIHA</sequence>
<dbReference type="SUPFAM" id="SSF143100">
    <property type="entry name" value="TTHA1013/TTHA0281-like"/>
    <property type="match status" value="1"/>
</dbReference>
<dbReference type="PANTHER" id="PTHR34504">
    <property type="entry name" value="ANTITOXIN HICB"/>
    <property type="match status" value="1"/>
</dbReference>
<dbReference type="EMBL" id="QGMZ01000082">
    <property type="protein sequence ID" value="PWR69485.1"/>
    <property type="molecule type" value="Genomic_DNA"/>
</dbReference>
<reference evidence="2 3" key="1">
    <citation type="submission" date="2018-05" db="EMBL/GenBank/DDBJ databases">
        <title>Draft genome of Methanospirillum stamsii Pt1.</title>
        <authorList>
            <person name="Dueholm M.S."/>
            <person name="Nielsen P.H."/>
            <person name="Bakmann L.F."/>
            <person name="Otzen D.E."/>
        </authorList>
    </citation>
    <scope>NUCLEOTIDE SEQUENCE [LARGE SCALE GENOMIC DNA]</scope>
    <source>
        <strain evidence="2 3">Pt1</strain>
    </source>
</reference>
<name>A0A2V2MTM5_9EURY</name>
<dbReference type="OrthoDB" id="146249at2157"/>
<dbReference type="GeneID" id="97610965"/>
<evidence type="ECO:0000259" key="1">
    <source>
        <dbReference type="Pfam" id="PF15919"/>
    </source>
</evidence>
<feature type="domain" description="HicB-like antitoxin of toxin-antitoxin system" evidence="1">
    <location>
        <begin position="3"/>
        <end position="60"/>
    </location>
</feature>
<dbReference type="InterPro" id="IPR031807">
    <property type="entry name" value="HicB-like"/>
</dbReference>
<dbReference type="Proteomes" id="UP000245934">
    <property type="component" value="Unassembled WGS sequence"/>
</dbReference>
<dbReference type="InterPro" id="IPR051404">
    <property type="entry name" value="TA_system_antitoxin"/>
</dbReference>
<dbReference type="Pfam" id="PF15919">
    <property type="entry name" value="HicB_lk_antitox"/>
    <property type="match status" value="1"/>
</dbReference>
<dbReference type="InterPro" id="IPR035069">
    <property type="entry name" value="TTHA1013/TTHA0281-like"/>
</dbReference>
<evidence type="ECO:0000313" key="3">
    <source>
        <dbReference type="Proteomes" id="UP000245934"/>
    </source>
</evidence>
<proteinExistence type="predicted"/>
<dbReference type="AlphaFoldDB" id="A0A2V2MTM5"/>
<accession>A0A2V2MTM5</accession>
<evidence type="ECO:0000313" key="2">
    <source>
        <dbReference type="EMBL" id="PWR69485.1"/>
    </source>
</evidence>
<keyword evidence="3" id="KW-1185">Reference proteome</keyword>
<comment type="caution">
    <text evidence="2">The sequence shown here is derived from an EMBL/GenBank/DDBJ whole genome shotgun (WGS) entry which is preliminary data.</text>
</comment>
<protein>
    <submittedName>
        <fullName evidence="2">HicB family protein</fullName>
    </submittedName>
</protein>
<dbReference type="Gene3D" id="3.30.160.250">
    <property type="match status" value="1"/>
</dbReference>
<organism evidence="2 3">
    <name type="scientific">Methanospirillum stamsii</name>
    <dbReference type="NCBI Taxonomy" id="1277351"/>
    <lineage>
        <taxon>Archaea</taxon>
        <taxon>Methanobacteriati</taxon>
        <taxon>Methanobacteriota</taxon>
        <taxon>Stenosarchaea group</taxon>
        <taxon>Methanomicrobia</taxon>
        <taxon>Methanomicrobiales</taxon>
        <taxon>Methanospirillaceae</taxon>
        <taxon>Methanospirillum</taxon>
    </lineage>
</organism>
<gene>
    <name evidence="2" type="ORF">DLD82_18040</name>
</gene>
<dbReference type="RefSeq" id="WP_109942520.1">
    <property type="nucleotide sequence ID" value="NZ_CP176366.1"/>
</dbReference>